<feature type="transmembrane region" description="Helical" evidence="7">
    <location>
        <begin position="275"/>
        <end position="293"/>
    </location>
</feature>
<feature type="transmembrane region" description="Helical" evidence="7">
    <location>
        <begin position="200"/>
        <end position="219"/>
    </location>
</feature>
<feature type="transmembrane region" description="Helical" evidence="7">
    <location>
        <begin position="439"/>
        <end position="462"/>
    </location>
</feature>
<protein>
    <submittedName>
        <fullName evidence="9">Type VII secretion integral membrane protein EccD</fullName>
    </submittedName>
</protein>
<name>A0A1B9D2S4_MYCMA</name>
<dbReference type="Gene3D" id="3.10.20.90">
    <property type="entry name" value="Phosphatidylinositol 3-kinase Catalytic Subunit, Chain A, domain 1"/>
    <property type="match status" value="1"/>
</dbReference>
<feature type="domain" description="EccD-like transmembrane" evidence="8">
    <location>
        <begin position="146"/>
        <end position="501"/>
    </location>
</feature>
<dbReference type="AlphaFoldDB" id="A0A1B9D2S4"/>
<evidence type="ECO:0000256" key="1">
    <source>
        <dbReference type="ARBA" id="ARBA00004651"/>
    </source>
</evidence>
<evidence type="ECO:0000259" key="8">
    <source>
        <dbReference type="Pfam" id="PF19053"/>
    </source>
</evidence>
<dbReference type="OrthoDB" id="4711249at2"/>
<dbReference type="Pfam" id="PF08817">
    <property type="entry name" value="YukD"/>
    <property type="match status" value="1"/>
</dbReference>
<comment type="subcellular location">
    <subcellularLocation>
        <location evidence="1">Cell membrane</location>
        <topology evidence="1">Multi-pass membrane protein</topology>
    </subcellularLocation>
</comment>
<feature type="transmembrane region" description="Helical" evidence="7">
    <location>
        <begin position="359"/>
        <end position="378"/>
    </location>
</feature>
<evidence type="ECO:0000256" key="2">
    <source>
        <dbReference type="ARBA" id="ARBA00006162"/>
    </source>
</evidence>
<feature type="transmembrane region" description="Helical" evidence="7">
    <location>
        <begin position="251"/>
        <end position="269"/>
    </location>
</feature>
<keyword evidence="3" id="KW-1003">Cell membrane</keyword>
<dbReference type="NCBIfam" id="TIGR03920">
    <property type="entry name" value="T7SS_EccD"/>
    <property type="match status" value="1"/>
</dbReference>
<reference evidence="9 10" key="1">
    <citation type="submission" date="2016-06" db="EMBL/GenBank/DDBJ databases">
        <authorList>
            <person name="Kjaerup R.B."/>
            <person name="Dalgaard T.S."/>
            <person name="Juul-Madsen H.R."/>
        </authorList>
    </citation>
    <scope>NUCLEOTIDE SEQUENCE [LARGE SCALE GENOMIC DNA]</scope>
    <source>
        <strain evidence="9 10">E3012</strain>
    </source>
</reference>
<proteinExistence type="inferred from homology"/>
<feature type="transmembrane region" description="Helical" evidence="7">
    <location>
        <begin position="167"/>
        <end position="188"/>
    </location>
</feature>
<sequence length="503" mass="53652">MTAVVEALQPDVEGISQPRAVVVGVMAGAGVQIGVLLDANAPVSVMTEPLLKVVNSRLRELGETPLEATGRGRWALCLVDGTPLRATQSLTEQDVYDGDRLWIRFIQDTEHRSQVIEHISTAVAANLSKRFAAIDPVMAVQVGASMVAAGVTAASGLLLWYRWHHNSWLPTAYSAVIALVVLGVSLMLLMRARTDQDRRIADIMLLSGLAPLTVSAAAAPPGGLGSPHAVLGFGVLTIATMLALRFTGRRLGLYTALITVSVVTAIAALARMVAMTSAVTLLTSVVLVCVLVYHTAPALSRRLAGIRLPVFPSATSRWVFEARPDLPTTVVRSDGGPPVLEGPASVRDVLVQAERARSFLTGLLVGLGVLMVVSLTALSDPHTGQRWLPLLLAGFSAGFLMLRGRSYVDRWQAITLAVTAVLIVGAVVARYALVLQSPLAVSISAAILVLLPAAGLTSAAVVPNTIYSPLFRKFVEWIEYLCLMPIFPLALWLMNVYAAIRYR</sequence>
<dbReference type="Proteomes" id="UP000092683">
    <property type="component" value="Unassembled WGS sequence"/>
</dbReference>
<evidence type="ECO:0000256" key="7">
    <source>
        <dbReference type="SAM" id="Phobius"/>
    </source>
</evidence>
<feature type="transmembrane region" description="Helical" evidence="7">
    <location>
        <begin position="137"/>
        <end position="161"/>
    </location>
</feature>
<feature type="transmembrane region" description="Helical" evidence="7">
    <location>
        <begin position="225"/>
        <end position="244"/>
    </location>
</feature>
<comment type="similarity">
    <text evidence="2">Belongs to the EccD/Snm4 family.</text>
</comment>
<evidence type="ECO:0000256" key="3">
    <source>
        <dbReference type="ARBA" id="ARBA00022475"/>
    </source>
</evidence>
<feature type="transmembrane region" description="Helical" evidence="7">
    <location>
        <begin position="474"/>
        <end position="500"/>
    </location>
</feature>
<evidence type="ECO:0000256" key="6">
    <source>
        <dbReference type="ARBA" id="ARBA00023136"/>
    </source>
</evidence>
<dbReference type="InterPro" id="IPR024962">
    <property type="entry name" value="YukD-like"/>
</dbReference>
<evidence type="ECO:0000256" key="4">
    <source>
        <dbReference type="ARBA" id="ARBA00022692"/>
    </source>
</evidence>
<dbReference type="InterPro" id="IPR006707">
    <property type="entry name" value="T7SS_EccD"/>
</dbReference>
<organism evidence="9 10">
    <name type="scientific">Mycobacterium malmoense</name>
    <dbReference type="NCBI Taxonomy" id="1780"/>
    <lineage>
        <taxon>Bacteria</taxon>
        <taxon>Bacillati</taxon>
        <taxon>Actinomycetota</taxon>
        <taxon>Actinomycetes</taxon>
        <taxon>Mycobacteriales</taxon>
        <taxon>Mycobacteriaceae</taxon>
        <taxon>Mycobacterium</taxon>
    </lineage>
</organism>
<evidence type="ECO:0000256" key="5">
    <source>
        <dbReference type="ARBA" id="ARBA00022989"/>
    </source>
</evidence>
<keyword evidence="5 7" id="KW-1133">Transmembrane helix</keyword>
<dbReference type="PIRSF" id="PIRSF017804">
    <property type="entry name" value="Secretion_EccD1"/>
    <property type="match status" value="1"/>
</dbReference>
<dbReference type="RefSeq" id="WP_007169984.1">
    <property type="nucleotide sequence ID" value="NZ_MBEA01000275.1"/>
</dbReference>
<comment type="caution">
    <text evidence="9">The sequence shown here is derived from an EMBL/GenBank/DDBJ whole genome shotgun (WGS) entry which is preliminary data.</text>
</comment>
<feature type="transmembrane region" description="Helical" evidence="7">
    <location>
        <begin position="414"/>
        <end position="433"/>
    </location>
</feature>
<keyword evidence="4 7" id="KW-0812">Transmembrane</keyword>
<gene>
    <name evidence="9" type="ORF">A5677_24645</name>
</gene>
<dbReference type="InterPro" id="IPR044049">
    <property type="entry name" value="EccD_transm"/>
</dbReference>
<accession>A0A1B9D2S4</accession>
<evidence type="ECO:0000313" key="9">
    <source>
        <dbReference type="EMBL" id="OCB49405.1"/>
    </source>
</evidence>
<dbReference type="GO" id="GO:0005886">
    <property type="term" value="C:plasma membrane"/>
    <property type="evidence" value="ECO:0007669"/>
    <property type="project" value="UniProtKB-SubCell"/>
</dbReference>
<dbReference type="EMBL" id="MBEE01000181">
    <property type="protein sequence ID" value="OCB49405.1"/>
    <property type="molecule type" value="Genomic_DNA"/>
</dbReference>
<dbReference type="Pfam" id="PF19053">
    <property type="entry name" value="EccD"/>
    <property type="match status" value="1"/>
</dbReference>
<evidence type="ECO:0000313" key="10">
    <source>
        <dbReference type="Proteomes" id="UP000092683"/>
    </source>
</evidence>
<keyword evidence="6 7" id="KW-0472">Membrane</keyword>